<dbReference type="GO" id="GO:0004197">
    <property type="term" value="F:cysteine-type endopeptidase activity"/>
    <property type="evidence" value="ECO:0007669"/>
    <property type="project" value="InterPro"/>
</dbReference>
<accession>A0A9J7EIX1</accession>
<evidence type="ECO:0000313" key="6">
    <source>
        <dbReference type="Proteomes" id="UP000301870"/>
    </source>
</evidence>
<evidence type="ECO:0000313" key="7">
    <source>
        <dbReference type="RefSeq" id="XP_022831873.1"/>
    </source>
</evidence>
<dbReference type="GO" id="GO:0005634">
    <property type="term" value="C:nucleus"/>
    <property type="evidence" value="ECO:0007669"/>
    <property type="project" value="InterPro"/>
</dbReference>
<gene>
    <name evidence="7" type="primary">LOC111360231</name>
</gene>
<dbReference type="GO" id="GO:0051307">
    <property type="term" value="P:meiotic chromosome separation"/>
    <property type="evidence" value="ECO:0007669"/>
    <property type="project" value="TreeGrafter"/>
</dbReference>
<protein>
    <recommendedName>
        <fullName evidence="2">separase</fullName>
        <ecNumber evidence="2">3.4.22.49</ecNumber>
    </recommendedName>
</protein>
<dbReference type="GO" id="GO:0005737">
    <property type="term" value="C:cytoplasm"/>
    <property type="evidence" value="ECO:0007669"/>
    <property type="project" value="TreeGrafter"/>
</dbReference>
<dbReference type="KEGG" id="sliu:111360231"/>
<name>A0A9J7EIX1_SPOLT</name>
<dbReference type="InterPro" id="IPR005314">
    <property type="entry name" value="Peptidase_C50"/>
</dbReference>
<evidence type="ECO:0000256" key="2">
    <source>
        <dbReference type="ARBA" id="ARBA00012489"/>
    </source>
</evidence>
<dbReference type="CTD" id="38640"/>
<dbReference type="PROSITE" id="PS51700">
    <property type="entry name" value="SEPARIN"/>
    <property type="match status" value="1"/>
</dbReference>
<keyword evidence="6" id="KW-1185">Reference proteome</keyword>
<organism evidence="6 7">
    <name type="scientific">Spodoptera litura</name>
    <name type="common">Asian cotton leafworm</name>
    <dbReference type="NCBI Taxonomy" id="69820"/>
    <lineage>
        <taxon>Eukaryota</taxon>
        <taxon>Metazoa</taxon>
        <taxon>Ecdysozoa</taxon>
        <taxon>Arthropoda</taxon>
        <taxon>Hexapoda</taxon>
        <taxon>Insecta</taxon>
        <taxon>Pterygota</taxon>
        <taxon>Neoptera</taxon>
        <taxon>Endopterygota</taxon>
        <taxon>Lepidoptera</taxon>
        <taxon>Glossata</taxon>
        <taxon>Ditrysia</taxon>
        <taxon>Noctuoidea</taxon>
        <taxon>Noctuidae</taxon>
        <taxon>Amphipyrinae</taxon>
        <taxon>Spodoptera</taxon>
    </lineage>
</organism>
<dbReference type="Pfam" id="PF03568">
    <property type="entry name" value="Separin_C"/>
    <property type="match status" value="1"/>
</dbReference>
<dbReference type="AlphaFoldDB" id="A0A9J7EIX1"/>
<dbReference type="OrthoDB" id="10255632at2759"/>
<keyword evidence="4" id="KW-0159">Chromosome partition</keyword>
<evidence type="ECO:0000256" key="4">
    <source>
        <dbReference type="ARBA" id="ARBA00022829"/>
    </source>
</evidence>
<dbReference type="Proteomes" id="UP000301870">
    <property type="component" value="Chromosome 30"/>
</dbReference>
<feature type="domain" description="Peptidase C50" evidence="5">
    <location>
        <begin position="480"/>
        <end position="581"/>
    </location>
</feature>
<dbReference type="PANTHER" id="PTHR12792:SF0">
    <property type="entry name" value="SEPARIN"/>
    <property type="match status" value="1"/>
</dbReference>
<dbReference type="PANTHER" id="PTHR12792">
    <property type="entry name" value="EXTRA SPINDLE POLES 1-RELATED"/>
    <property type="match status" value="1"/>
</dbReference>
<dbReference type="EC" id="3.4.22.49" evidence="2"/>
<evidence type="ECO:0000256" key="1">
    <source>
        <dbReference type="ARBA" id="ARBA00000451"/>
    </source>
</evidence>
<dbReference type="RefSeq" id="XP_022831873.1">
    <property type="nucleotide sequence ID" value="XM_022976105.1"/>
</dbReference>
<proteinExistence type="predicted"/>
<dbReference type="GO" id="GO:0006508">
    <property type="term" value="P:proteolysis"/>
    <property type="evidence" value="ECO:0007669"/>
    <property type="project" value="InterPro"/>
</dbReference>
<keyword evidence="3" id="KW-0378">Hydrolase</keyword>
<evidence type="ECO:0000256" key="3">
    <source>
        <dbReference type="ARBA" id="ARBA00022801"/>
    </source>
</evidence>
<comment type="catalytic activity">
    <reaction evidence="1">
        <text>All bonds known to be hydrolyzed by this endopeptidase have arginine in P1 and an acidic residue in P4. P6 is often occupied by an acidic residue or by a hydroxy-amino-acid residue, the phosphorylation of which enhances cleavage.</text>
        <dbReference type="EC" id="3.4.22.49"/>
    </reaction>
</comment>
<dbReference type="GO" id="GO:0072686">
    <property type="term" value="C:mitotic spindle"/>
    <property type="evidence" value="ECO:0007669"/>
    <property type="project" value="TreeGrafter"/>
</dbReference>
<dbReference type="InterPro" id="IPR030397">
    <property type="entry name" value="SEPARIN_core_dom"/>
</dbReference>
<evidence type="ECO:0000259" key="5">
    <source>
        <dbReference type="PROSITE" id="PS51700"/>
    </source>
</evidence>
<dbReference type="GeneID" id="111360231"/>
<reference evidence="7" key="1">
    <citation type="submission" date="2025-08" db="UniProtKB">
        <authorList>
            <consortium name="RefSeq"/>
        </authorList>
    </citation>
    <scope>IDENTIFICATION</scope>
    <source>
        <strain evidence="7">Ishihara</strain>
        <tissue evidence="7">Whole body</tissue>
    </source>
</reference>
<sequence length="675" mass="76559">MEDFDVFTNEINFTKPLFKNILNKYVNDVPSTPNGPNYQSGRKLMAEECLASNDDVGCAFHLSEAASASLRTMAVYRDEQLKAAGNKLHKITSYIKPVQQVIDDNPIPKKEKKLLDLLSEGTDDITNILQTLSIDKEAPFHKRYLHFSKENNVDNFQKILKELPKEWTIIQLTVPYNPNENLKPLLEYRTEVDSLYLSMFTNDYLEDARLGPMTVHVPANVTKEGEKPLFTELFSILDENYKTIDNAQFLNNKRLVQNYWSRREDIDLRMKSVINVMDKEWLGGWGCLLTGKLIDKSWKEKIVKLVDNAILDWGFIRLTQKQKILLYNLIECSPVLQSQQIKSCIRRILTEHGNTEDVRQVLNSECGSCTKEFRFLNELCLKCLSRSFEKLHHFSLVDGIKAFSQTASTVKDGDEWTGLKKAKRHPVILIVDERLDTFPWETIPILNQHPVSRMENIHFLYYLYKVHENNIVDGYYAAKCDVGRYVINPEKNLDRMENRMTSFVEYWCPNWKGHVGEAPSPADFISHISEADVFLYCGHGDGCQLAAGAGGAGGVEVRLAAAAPRAPPAAAHHHLHIAGCPMVIGMLWEVTDLEVDKVISTLVSLYVPSDAPVPWQHVGKAKWSNRVLDTSVENAGQVPSERDLLRAVCRARGSSSYVMIACSVVARGLPLRLSD</sequence>